<evidence type="ECO:0008006" key="4">
    <source>
        <dbReference type="Google" id="ProtNLM"/>
    </source>
</evidence>
<gene>
    <name evidence="2" type="ORF">TWF730_005080</name>
</gene>
<feature type="region of interest" description="Disordered" evidence="1">
    <location>
        <begin position="1"/>
        <end position="50"/>
    </location>
</feature>
<accession>A0AAV9VH80</accession>
<proteinExistence type="predicted"/>
<name>A0AAV9VH80_9PEZI</name>
<dbReference type="AlphaFoldDB" id="A0AAV9VH80"/>
<evidence type="ECO:0000313" key="2">
    <source>
        <dbReference type="EMBL" id="KAK6361346.1"/>
    </source>
</evidence>
<organism evidence="2 3">
    <name type="scientific">Orbilia blumenaviensis</name>
    <dbReference type="NCBI Taxonomy" id="1796055"/>
    <lineage>
        <taxon>Eukaryota</taxon>
        <taxon>Fungi</taxon>
        <taxon>Dikarya</taxon>
        <taxon>Ascomycota</taxon>
        <taxon>Pezizomycotina</taxon>
        <taxon>Orbiliomycetes</taxon>
        <taxon>Orbiliales</taxon>
        <taxon>Orbiliaceae</taxon>
        <taxon>Orbilia</taxon>
    </lineage>
</organism>
<keyword evidence="3" id="KW-1185">Reference proteome</keyword>
<protein>
    <recommendedName>
        <fullName evidence="4">DUF4939 domain-containing protein</fullName>
    </recommendedName>
</protein>
<dbReference type="EMBL" id="JAVHNS010000002">
    <property type="protein sequence ID" value="KAK6361346.1"/>
    <property type="molecule type" value="Genomic_DNA"/>
</dbReference>
<evidence type="ECO:0000256" key="1">
    <source>
        <dbReference type="SAM" id="MobiDB-lite"/>
    </source>
</evidence>
<evidence type="ECO:0000313" key="3">
    <source>
        <dbReference type="Proteomes" id="UP001373714"/>
    </source>
</evidence>
<comment type="caution">
    <text evidence="2">The sequence shown here is derived from an EMBL/GenBank/DDBJ whole genome shotgun (WGS) entry which is preliminary data.</text>
</comment>
<sequence length="131" mass="14221">MSASQVPAASTGEDELMQSAPQSPTGPGPSGPGPSGSSGTQQLAPRPRDDSLAIATQFAKLVNRPDEFTGDRGKTRAFIHQMRLFFNSNRWMFENNEERKINFALNQLRGTAAEWSEPLVALMNTGKTPQS</sequence>
<dbReference type="Proteomes" id="UP001373714">
    <property type="component" value="Unassembled WGS sequence"/>
</dbReference>
<reference evidence="2 3" key="1">
    <citation type="submission" date="2019-10" db="EMBL/GenBank/DDBJ databases">
        <authorList>
            <person name="Palmer J.M."/>
        </authorList>
    </citation>
    <scope>NUCLEOTIDE SEQUENCE [LARGE SCALE GENOMIC DNA]</scope>
    <source>
        <strain evidence="2 3">TWF730</strain>
    </source>
</reference>